<dbReference type="PROSITE" id="PS00195">
    <property type="entry name" value="GLUTAREDOXIN_1"/>
    <property type="match status" value="1"/>
</dbReference>
<dbReference type="OrthoDB" id="9814618at2"/>
<dbReference type="Proteomes" id="UP000296144">
    <property type="component" value="Unassembled WGS sequence"/>
</dbReference>
<dbReference type="SUPFAM" id="SSF52833">
    <property type="entry name" value="Thioredoxin-like"/>
    <property type="match status" value="1"/>
</dbReference>
<keyword evidence="6 7" id="KW-0676">Redox-active center</keyword>
<proteinExistence type="inferred from homology"/>
<evidence type="ECO:0000256" key="4">
    <source>
        <dbReference type="ARBA" id="ARBA00023116"/>
    </source>
</evidence>
<feature type="domain" description="Glutaredoxin" evidence="8">
    <location>
        <begin position="4"/>
        <end position="62"/>
    </location>
</feature>
<evidence type="ECO:0000256" key="7">
    <source>
        <dbReference type="RuleBase" id="RU364065"/>
    </source>
</evidence>
<keyword evidence="4" id="KW-0215">Deoxyribonucleotide synthesis</keyword>
<evidence type="ECO:0000256" key="6">
    <source>
        <dbReference type="ARBA" id="ARBA00023284"/>
    </source>
</evidence>
<dbReference type="RefSeq" id="WP_136130070.1">
    <property type="nucleotide sequence ID" value="NZ_PDKU01000001.1"/>
</dbReference>
<evidence type="ECO:0000256" key="3">
    <source>
        <dbReference type="ARBA" id="ARBA00022982"/>
    </source>
</evidence>
<dbReference type="PROSITE" id="PS51354">
    <property type="entry name" value="GLUTAREDOXIN_2"/>
    <property type="match status" value="1"/>
</dbReference>
<comment type="function">
    <text evidence="7">Has a glutathione-disulfide oxidoreductase activity in the presence of NADPH and glutathione reductase. Reduces low molecular weight disulfides and proteins.</text>
</comment>
<dbReference type="PANTHER" id="PTHR34386">
    <property type="entry name" value="GLUTAREDOXIN"/>
    <property type="match status" value="1"/>
</dbReference>
<dbReference type="InterPro" id="IPR036249">
    <property type="entry name" value="Thioredoxin-like_sf"/>
</dbReference>
<dbReference type="InterPro" id="IPR002109">
    <property type="entry name" value="Glutaredoxin"/>
</dbReference>
<dbReference type="InterPro" id="IPR011767">
    <property type="entry name" value="GLR_AS"/>
</dbReference>
<gene>
    <name evidence="9" type="primary">grxC</name>
    <name evidence="9" type="ORF">CRV10_01495</name>
</gene>
<keyword evidence="7" id="KW-0963">Cytoplasm</keyword>
<dbReference type="GO" id="GO:0009263">
    <property type="term" value="P:deoxyribonucleotide biosynthetic process"/>
    <property type="evidence" value="ECO:0007669"/>
    <property type="project" value="UniProtKB-KW"/>
</dbReference>
<dbReference type="EMBL" id="PDKU01000001">
    <property type="protein sequence ID" value="PPI86907.1"/>
    <property type="molecule type" value="Genomic_DNA"/>
</dbReference>
<dbReference type="GO" id="GO:0015038">
    <property type="term" value="F:glutathione disulfide oxidoreductase activity"/>
    <property type="evidence" value="ECO:0007669"/>
    <property type="project" value="UniProtKB-UniRule"/>
</dbReference>
<organism evidence="9 10">
    <name type="scientific">Candidatus Pantoea edessiphila</name>
    <dbReference type="NCBI Taxonomy" id="2044610"/>
    <lineage>
        <taxon>Bacteria</taxon>
        <taxon>Pseudomonadati</taxon>
        <taxon>Pseudomonadota</taxon>
        <taxon>Gammaproteobacteria</taxon>
        <taxon>Enterobacterales</taxon>
        <taxon>Erwiniaceae</taxon>
        <taxon>Pantoea</taxon>
    </lineage>
</organism>
<name>A0A2P5SX38_9GAMM</name>
<dbReference type="InterPro" id="IPR011900">
    <property type="entry name" value="GRX_bact"/>
</dbReference>
<evidence type="ECO:0000256" key="2">
    <source>
        <dbReference type="ARBA" id="ARBA00022448"/>
    </source>
</evidence>
<dbReference type="GO" id="GO:0045454">
    <property type="term" value="P:cell redox homeostasis"/>
    <property type="evidence" value="ECO:0007669"/>
    <property type="project" value="InterPro"/>
</dbReference>
<keyword evidence="3 7" id="KW-0249">Electron transport</keyword>
<dbReference type="CDD" id="cd03418">
    <property type="entry name" value="GRX_GRXb_1_3_like"/>
    <property type="match status" value="1"/>
</dbReference>
<evidence type="ECO:0000256" key="5">
    <source>
        <dbReference type="ARBA" id="ARBA00023157"/>
    </source>
</evidence>
<evidence type="ECO:0000313" key="10">
    <source>
        <dbReference type="Proteomes" id="UP000296144"/>
    </source>
</evidence>
<dbReference type="GO" id="GO:0009055">
    <property type="term" value="F:electron transfer activity"/>
    <property type="evidence" value="ECO:0007669"/>
    <property type="project" value="TreeGrafter"/>
</dbReference>
<accession>A0A2P5SX38</accession>
<dbReference type="InterPro" id="IPR014025">
    <property type="entry name" value="Glutaredoxin_subgr"/>
</dbReference>
<dbReference type="Pfam" id="PF00462">
    <property type="entry name" value="Glutaredoxin"/>
    <property type="match status" value="1"/>
</dbReference>
<dbReference type="Gene3D" id="3.40.30.10">
    <property type="entry name" value="Glutaredoxin"/>
    <property type="match status" value="1"/>
</dbReference>
<dbReference type="NCBIfam" id="TIGR02181">
    <property type="entry name" value="GRX_bact"/>
    <property type="match status" value="1"/>
</dbReference>
<evidence type="ECO:0000313" key="9">
    <source>
        <dbReference type="EMBL" id="PPI86907.1"/>
    </source>
</evidence>
<dbReference type="PRINTS" id="PR00160">
    <property type="entry name" value="GLUTAREDOXIN"/>
</dbReference>
<dbReference type="PANTHER" id="PTHR34386:SF1">
    <property type="entry name" value="GLUTAREDOXIN-LIKE PROTEIN NRDH"/>
    <property type="match status" value="1"/>
</dbReference>
<reference evidence="9 10" key="1">
    <citation type="journal article" date="2018" name="Genome Biol. Evol.">
        <title>Cladogenesis and Genomic Streamlining in Extracellular Endosymbionts of Tropical Stink Bugs.</title>
        <authorList>
            <person name="Otero-Bravo A."/>
            <person name="Goffredi S."/>
            <person name="Sabree Z.L."/>
        </authorList>
    </citation>
    <scope>NUCLEOTIDE SEQUENCE [LARGE SCALE GENOMIC DNA]</scope>
    <source>
        <strain evidence="9 10">SoEL</strain>
    </source>
</reference>
<keyword evidence="10" id="KW-1185">Reference proteome</keyword>
<evidence type="ECO:0000259" key="8">
    <source>
        <dbReference type="Pfam" id="PF00462"/>
    </source>
</evidence>
<keyword evidence="2 7" id="KW-0813">Transport</keyword>
<comment type="similarity">
    <text evidence="1 7">Belongs to the glutaredoxin family.</text>
</comment>
<keyword evidence="5" id="KW-1015">Disulfide bond</keyword>
<protein>
    <recommendedName>
        <fullName evidence="7">Glutaredoxin</fullName>
    </recommendedName>
</protein>
<dbReference type="AlphaFoldDB" id="A0A2P5SX38"/>
<sequence length="83" mass="9522">MLKIEIYTKKTCPYCHQAKDFLNKKGVAFQEISIDNSKIKRQEMIERAGSKTVPQIFINDKPIGGYDDLLSLDNQKKLNTFGL</sequence>
<dbReference type="InterPro" id="IPR051548">
    <property type="entry name" value="Grx-like_ET"/>
</dbReference>
<comment type="caution">
    <text evidence="9">The sequence shown here is derived from an EMBL/GenBank/DDBJ whole genome shotgun (WGS) entry which is preliminary data.</text>
</comment>
<evidence type="ECO:0000256" key="1">
    <source>
        <dbReference type="ARBA" id="ARBA00007787"/>
    </source>
</evidence>